<protein>
    <submittedName>
        <fullName evidence="1">Uncharacterized protein</fullName>
    </submittedName>
</protein>
<accession>A0A0E9R9H3</accession>
<dbReference type="AlphaFoldDB" id="A0A0E9R9H3"/>
<name>A0A0E9R9H3_ANGAN</name>
<dbReference type="EMBL" id="GBXM01083584">
    <property type="protein sequence ID" value="JAH24993.1"/>
    <property type="molecule type" value="Transcribed_RNA"/>
</dbReference>
<sequence length="41" mass="4446">MIFSSLSISTVKLLAATISRYSGSASTGPETSAFLRWFPTY</sequence>
<reference evidence="1" key="2">
    <citation type="journal article" date="2015" name="Fish Shellfish Immunol.">
        <title>Early steps in the European eel (Anguilla anguilla)-Vibrio vulnificus interaction in the gills: Role of the RtxA13 toxin.</title>
        <authorList>
            <person name="Callol A."/>
            <person name="Pajuelo D."/>
            <person name="Ebbesson L."/>
            <person name="Teles M."/>
            <person name="MacKenzie S."/>
            <person name="Amaro C."/>
        </authorList>
    </citation>
    <scope>NUCLEOTIDE SEQUENCE</scope>
</reference>
<reference evidence="1" key="1">
    <citation type="submission" date="2014-11" db="EMBL/GenBank/DDBJ databases">
        <authorList>
            <person name="Amaro Gonzalez C."/>
        </authorList>
    </citation>
    <scope>NUCLEOTIDE SEQUENCE</scope>
</reference>
<evidence type="ECO:0000313" key="1">
    <source>
        <dbReference type="EMBL" id="JAH24993.1"/>
    </source>
</evidence>
<organism evidence="1">
    <name type="scientific">Anguilla anguilla</name>
    <name type="common">European freshwater eel</name>
    <name type="synonym">Muraena anguilla</name>
    <dbReference type="NCBI Taxonomy" id="7936"/>
    <lineage>
        <taxon>Eukaryota</taxon>
        <taxon>Metazoa</taxon>
        <taxon>Chordata</taxon>
        <taxon>Craniata</taxon>
        <taxon>Vertebrata</taxon>
        <taxon>Euteleostomi</taxon>
        <taxon>Actinopterygii</taxon>
        <taxon>Neopterygii</taxon>
        <taxon>Teleostei</taxon>
        <taxon>Anguilliformes</taxon>
        <taxon>Anguillidae</taxon>
        <taxon>Anguilla</taxon>
    </lineage>
</organism>
<proteinExistence type="predicted"/>